<evidence type="ECO:0000313" key="5">
    <source>
        <dbReference type="Proteomes" id="UP001500962"/>
    </source>
</evidence>
<sequence length="124" mass="12697">MSTERLRLSAQRARFGEWRASRPFLGGVLLALGGVTVAFVLIFSMGITFARASPSAFALVAATATFLCGVFALVEPDLAGLLGVAGVVSVVVSLVGTPLGAVLGVVLSILGGNLCYAWQPEAES</sequence>
<organism evidence="2 5">
    <name type="scientific">Halococcus dombrowskii</name>
    <dbReference type="NCBI Taxonomy" id="179637"/>
    <lineage>
        <taxon>Archaea</taxon>
        <taxon>Methanobacteriati</taxon>
        <taxon>Methanobacteriota</taxon>
        <taxon>Stenosarchaea group</taxon>
        <taxon>Halobacteria</taxon>
        <taxon>Halobacteriales</taxon>
        <taxon>Halococcaceae</taxon>
        <taxon>Halococcus</taxon>
    </lineage>
</organism>
<reference evidence="2" key="3">
    <citation type="submission" date="2023-12" db="EMBL/GenBank/DDBJ databases">
        <authorList>
            <person name="Sun Q."/>
            <person name="Inoue M."/>
        </authorList>
    </citation>
    <scope>NUCLEOTIDE SEQUENCE</scope>
    <source>
        <strain evidence="2">JCM 12289</strain>
    </source>
</reference>
<name>A0AAV3SHJ6_HALDO</name>
<feature type="transmembrane region" description="Helical" evidence="1">
    <location>
        <begin position="81"/>
        <end position="110"/>
    </location>
</feature>
<keyword evidence="1" id="KW-0472">Membrane</keyword>
<feature type="transmembrane region" description="Helical" evidence="1">
    <location>
        <begin position="56"/>
        <end position="74"/>
    </location>
</feature>
<dbReference type="AlphaFoldDB" id="A0AAV3SHJ6"/>
<dbReference type="GeneID" id="71761011"/>
<keyword evidence="4" id="KW-1185">Reference proteome</keyword>
<gene>
    <name evidence="2" type="ORF">GCM10008985_25080</name>
    <name evidence="3" type="ORF">MUK72_04145</name>
</gene>
<evidence type="ECO:0000313" key="2">
    <source>
        <dbReference type="EMBL" id="GAA0467104.1"/>
    </source>
</evidence>
<reference evidence="3" key="2">
    <citation type="submission" date="2022-04" db="EMBL/GenBank/DDBJ databases">
        <title>Sequencing and genomic assembly of Halococcus dombrowskii.</title>
        <authorList>
            <person name="Lim S.W."/>
            <person name="MacLea K.S."/>
        </authorList>
    </citation>
    <scope>NUCLEOTIDE SEQUENCE</scope>
    <source>
        <strain evidence="3">H4</strain>
    </source>
</reference>
<dbReference type="KEGG" id="hdo:MUK72_04145"/>
<keyword evidence="1" id="KW-0812">Transmembrane</keyword>
<dbReference type="RefSeq" id="WP_244704200.1">
    <property type="nucleotide sequence ID" value="NZ_BAAADN010000039.1"/>
</dbReference>
<evidence type="ECO:0000313" key="3">
    <source>
        <dbReference type="EMBL" id="UOO95904.1"/>
    </source>
</evidence>
<dbReference type="EMBL" id="CP095005">
    <property type="protein sequence ID" value="UOO95904.1"/>
    <property type="molecule type" value="Genomic_DNA"/>
</dbReference>
<evidence type="ECO:0000313" key="4">
    <source>
        <dbReference type="Proteomes" id="UP000830542"/>
    </source>
</evidence>
<protein>
    <submittedName>
        <fullName evidence="3">DUF6114 domain-containing protein</fullName>
    </submittedName>
</protein>
<keyword evidence="1" id="KW-1133">Transmembrane helix</keyword>
<evidence type="ECO:0000256" key="1">
    <source>
        <dbReference type="SAM" id="Phobius"/>
    </source>
</evidence>
<dbReference type="EMBL" id="BAAADN010000039">
    <property type="protein sequence ID" value="GAA0467104.1"/>
    <property type="molecule type" value="Genomic_DNA"/>
</dbReference>
<dbReference type="Proteomes" id="UP000830542">
    <property type="component" value="Chromosome"/>
</dbReference>
<dbReference type="Pfam" id="PF19609">
    <property type="entry name" value="DUF6114"/>
    <property type="match status" value="1"/>
</dbReference>
<dbReference type="Proteomes" id="UP001500962">
    <property type="component" value="Unassembled WGS sequence"/>
</dbReference>
<feature type="transmembrane region" description="Helical" evidence="1">
    <location>
        <begin position="24"/>
        <end position="50"/>
    </location>
</feature>
<reference evidence="2" key="1">
    <citation type="journal article" date="2014" name="Int. J. Syst. Evol. Microbiol.">
        <title>Complete genome sequence of Corynebacterium casei LMG S-19264T (=DSM 44701T), isolated from a smear-ripened cheese.</title>
        <authorList>
            <consortium name="US DOE Joint Genome Institute (JGI-PGF)"/>
            <person name="Walter F."/>
            <person name="Albersmeier A."/>
            <person name="Kalinowski J."/>
            <person name="Ruckert C."/>
        </authorList>
    </citation>
    <scope>NUCLEOTIDE SEQUENCE</scope>
    <source>
        <strain evidence="2">JCM 12289</strain>
    </source>
</reference>
<accession>A0AAV3SHJ6</accession>
<dbReference type="InterPro" id="IPR046096">
    <property type="entry name" value="DUF6114"/>
</dbReference>
<proteinExistence type="predicted"/>